<dbReference type="RefSeq" id="WP_068504895.1">
    <property type="nucleotide sequence ID" value="NZ_LWQU01000207.1"/>
</dbReference>
<dbReference type="Proteomes" id="UP000078543">
    <property type="component" value="Unassembled WGS sequence"/>
</dbReference>
<organism evidence="1 2">
    <name type="scientific">Magnetospirillum moscoviense</name>
    <dbReference type="NCBI Taxonomy" id="1437059"/>
    <lineage>
        <taxon>Bacteria</taxon>
        <taxon>Pseudomonadati</taxon>
        <taxon>Pseudomonadota</taxon>
        <taxon>Alphaproteobacteria</taxon>
        <taxon>Rhodospirillales</taxon>
        <taxon>Rhodospirillaceae</taxon>
        <taxon>Magnetospirillum</taxon>
    </lineage>
</organism>
<gene>
    <name evidence="1" type="ORF">A6A05_05345</name>
</gene>
<dbReference type="AlphaFoldDB" id="A0A178M4T8"/>
<dbReference type="Gene3D" id="1.10.3680.10">
    <property type="entry name" value="TerB-like"/>
    <property type="match status" value="1"/>
</dbReference>
<evidence type="ECO:0000313" key="1">
    <source>
        <dbReference type="EMBL" id="OAN43769.1"/>
    </source>
</evidence>
<dbReference type="OrthoDB" id="8448017at2"/>
<evidence type="ECO:0008006" key="3">
    <source>
        <dbReference type="Google" id="ProtNLM"/>
    </source>
</evidence>
<dbReference type="STRING" id="1437059.A6A05_05345"/>
<sequence>MLSHHAGLVYVMVMVSACDGDMTDAELETIGEIVRFLPIFREYDPALLIKTTAACAELLDSEAGMAGALDVIKASLPAWLRETAYALACDVAASDGEAHPEVMRLLELIRHKLEVDRLVAAAIERGARARFVRP</sequence>
<reference evidence="1 2" key="1">
    <citation type="submission" date="2016-04" db="EMBL/GenBank/DDBJ databases">
        <title>Draft genome sequence of freshwater magnetotactic bacteria Magnetospirillum marisnigri SP-1 and Magnetospirillum moscoviense BB-1.</title>
        <authorList>
            <person name="Koziaeva V."/>
            <person name="Dziuba M.V."/>
            <person name="Ivanov T.M."/>
            <person name="Kuznetsov B."/>
            <person name="Grouzdev D.S."/>
        </authorList>
    </citation>
    <scope>NUCLEOTIDE SEQUENCE [LARGE SCALE GENOMIC DNA]</scope>
    <source>
        <strain evidence="1 2">BB-1</strain>
    </source>
</reference>
<accession>A0A178M4T8</accession>
<dbReference type="SUPFAM" id="SSF158682">
    <property type="entry name" value="TerB-like"/>
    <property type="match status" value="1"/>
</dbReference>
<dbReference type="CDD" id="cd07176">
    <property type="entry name" value="terB"/>
    <property type="match status" value="1"/>
</dbReference>
<dbReference type="InterPro" id="IPR029024">
    <property type="entry name" value="TerB-like"/>
</dbReference>
<protein>
    <recommendedName>
        <fullName evidence="3">Co-chaperone DjlA N-terminal domain-containing protein</fullName>
    </recommendedName>
</protein>
<dbReference type="EMBL" id="LWQU01000207">
    <property type="protein sequence ID" value="OAN43769.1"/>
    <property type="molecule type" value="Genomic_DNA"/>
</dbReference>
<evidence type="ECO:0000313" key="2">
    <source>
        <dbReference type="Proteomes" id="UP000078543"/>
    </source>
</evidence>
<proteinExistence type="predicted"/>
<comment type="caution">
    <text evidence="1">The sequence shown here is derived from an EMBL/GenBank/DDBJ whole genome shotgun (WGS) entry which is preliminary data.</text>
</comment>
<keyword evidence="2" id="KW-1185">Reference proteome</keyword>
<name>A0A178M4T8_9PROT</name>